<accession>A0A5E4AQJ0</accession>
<keyword evidence="4" id="KW-1185">Reference proteome</keyword>
<sequence>MHSSSEPRRQQAARELRRRPSQRRPGSLPPANFASSPPGGPGARPGGPARTAAALSAAAAPAAAAATAAAPRLPGEQPVAPAAPQTQPLGTTRRVPRQGRGQQRRDRQRTAGGRQPLPIQARRGAESAPRRVPSALAAPGQRPDRASMGGAE</sequence>
<dbReference type="Proteomes" id="UP000335636">
    <property type="component" value="Unassembled WGS sequence"/>
</dbReference>
<reference evidence="3 4" key="1">
    <citation type="submission" date="2019-04" db="EMBL/GenBank/DDBJ databases">
        <authorList>
            <person name="Alioto T."/>
            <person name="Alioto T."/>
        </authorList>
    </citation>
    <scope>NUCLEOTIDE SEQUENCE [LARGE SCALE GENOMIC DNA]</scope>
</reference>
<dbReference type="Proteomes" id="UP000662637">
    <property type="component" value="Unassembled WGS sequence"/>
</dbReference>
<dbReference type="EMBL" id="WJEC01008163">
    <property type="protein sequence ID" value="KAF7463507.1"/>
    <property type="molecule type" value="Genomic_DNA"/>
</dbReference>
<reference evidence="2" key="2">
    <citation type="submission" date="2020-08" db="EMBL/GenBank/DDBJ databases">
        <authorList>
            <person name="Shumante A."/>
            <person name="Zimin A.V."/>
            <person name="Puiu D."/>
            <person name="Salzberg S.L."/>
        </authorList>
    </citation>
    <scope>NUCLEOTIDE SEQUENCE</scope>
    <source>
        <strain evidence="2">WC2-LM</strain>
        <tissue evidence="2">Liver</tissue>
    </source>
</reference>
<evidence type="ECO:0000256" key="1">
    <source>
        <dbReference type="SAM" id="MobiDB-lite"/>
    </source>
</evidence>
<name>A0A5E4AQJ0_MARMO</name>
<evidence type="ECO:0000313" key="3">
    <source>
        <dbReference type="EMBL" id="VTJ59574.1"/>
    </source>
</evidence>
<feature type="compositionally biased region" description="Low complexity" evidence="1">
    <location>
        <begin position="23"/>
        <end position="37"/>
    </location>
</feature>
<evidence type="ECO:0000313" key="2">
    <source>
        <dbReference type="EMBL" id="KAF7463507.1"/>
    </source>
</evidence>
<gene>
    <name evidence="2" type="ORF">GHT09_009304</name>
    <name evidence="3" type="ORF">MONAX_5E046514</name>
</gene>
<feature type="compositionally biased region" description="Low complexity" evidence="1">
    <location>
        <begin position="46"/>
        <end position="101"/>
    </location>
</feature>
<evidence type="ECO:0000313" key="4">
    <source>
        <dbReference type="Proteomes" id="UP000335636"/>
    </source>
</evidence>
<feature type="region of interest" description="Disordered" evidence="1">
    <location>
        <begin position="1"/>
        <end position="152"/>
    </location>
</feature>
<protein>
    <submittedName>
        <fullName evidence="3">Uncharacterized protein</fullName>
    </submittedName>
</protein>
<dbReference type="EMBL" id="CABDUW010000124">
    <property type="protein sequence ID" value="VTJ59574.1"/>
    <property type="molecule type" value="Genomic_DNA"/>
</dbReference>
<dbReference type="AlphaFoldDB" id="A0A5E4AQJ0"/>
<feature type="compositionally biased region" description="Basic and acidic residues" evidence="1">
    <location>
        <begin position="1"/>
        <end position="15"/>
    </location>
</feature>
<proteinExistence type="predicted"/>
<organism evidence="3 4">
    <name type="scientific">Marmota monax</name>
    <name type="common">Woodchuck</name>
    <dbReference type="NCBI Taxonomy" id="9995"/>
    <lineage>
        <taxon>Eukaryota</taxon>
        <taxon>Metazoa</taxon>
        <taxon>Chordata</taxon>
        <taxon>Craniata</taxon>
        <taxon>Vertebrata</taxon>
        <taxon>Euteleostomi</taxon>
        <taxon>Mammalia</taxon>
        <taxon>Eutheria</taxon>
        <taxon>Euarchontoglires</taxon>
        <taxon>Glires</taxon>
        <taxon>Rodentia</taxon>
        <taxon>Sciuromorpha</taxon>
        <taxon>Sciuridae</taxon>
        <taxon>Xerinae</taxon>
        <taxon>Marmotini</taxon>
        <taxon>Marmota</taxon>
    </lineage>
</organism>